<proteinExistence type="predicted"/>
<feature type="compositionally biased region" description="Basic residues" evidence="1">
    <location>
        <begin position="25"/>
        <end position="37"/>
    </location>
</feature>
<gene>
    <name evidence="2" type="ORF">CFP75_20600</name>
</gene>
<evidence type="ECO:0000256" key="1">
    <source>
        <dbReference type="SAM" id="MobiDB-lite"/>
    </source>
</evidence>
<comment type="caution">
    <text evidence="2">The sequence shown here is derived from an EMBL/GenBank/DDBJ whole genome shotgun (WGS) entry which is preliminary data.</text>
</comment>
<feature type="region of interest" description="Disordered" evidence="1">
    <location>
        <begin position="1"/>
        <end position="53"/>
    </location>
</feature>
<name>A0A229RQV7_AMYAL</name>
<sequence length="234" mass="25594">MTSSAAAWSAFSAGATARRSPNRSARPRPRGGVKRCGHSTTARPGRRAARPAGFDSLASVELRTRLTNTLGTPARGHRAARSPHTRDAGPARRLRPARIHGAAKRRRRGTSLVTTVLTAWRDGDADRARPFRRLPLFGKSLSYTGSYTLDREVITHHTLVATWPFGAGSRQRRWATLTAGEGSADLLRLTGNPGSPVQFVLTWHRAPHRPDERNRLSPTQPPIHDDGWMGAPDS</sequence>
<organism evidence="2 3">
    <name type="scientific">Amycolatopsis alba DSM 44262</name>
    <dbReference type="NCBI Taxonomy" id="1125972"/>
    <lineage>
        <taxon>Bacteria</taxon>
        <taxon>Bacillati</taxon>
        <taxon>Actinomycetota</taxon>
        <taxon>Actinomycetes</taxon>
        <taxon>Pseudonocardiales</taxon>
        <taxon>Pseudonocardiaceae</taxon>
        <taxon>Amycolatopsis</taxon>
    </lineage>
</organism>
<dbReference type="EMBL" id="NMQU01000057">
    <property type="protein sequence ID" value="OXM48861.1"/>
    <property type="molecule type" value="Genomic_DNA"/>
</dbReference>
<evidence type="ECO:0000313" key="2">
    <source>
        <dbReference type="EMBL" id="OXM48861.1"/>
    </source>
</evidence>
<reference evidence="2 3" key="1">
    <citation type="submission" date="2017-07" db="EMBL/GenBank/DDBJ databases">
        <title>Amycolatopsis alba DSM 44262 Genome sequencing and assembly.</title>
        <authorList>
            <person name="Kaur N."/>
            <person name="Mayilraj S."/>
        </authorList>
    </citation>
    <scope>NUCLEOTIDE SEQUENCE [LARGE SCALE GENOMIC DNA]</scope>
    <source>
        <strain evidence="2 3">DSM 44262</strain>
    </source>
</reference>
<feature type="region of interest" description="Disordered" evidence="1">
    <location>
        <begin position="67"/>
        <end position="92"/>
    </location>
</feature>
<dbReference type="Proteomes" id="UP000215563">
    <property type="component" value="Unassembled WGS sequence"/>
</dbReference>
<dbReference type="AlphaFoldDB" id="A0A229RQV7"/>
<feature type="compositionally biased region" description="Low complexity" evidence="1">
    <location>
        <begin position="1"/>
        <end position="24"/>
    </location>
</feature>
<protein>
    <submittedName>
        <fullName evidence="2">Uncharacterized protein</fullName>
    </submittedName>
</protein>
<accession>A0A229RQV7</accession>
<evidence type="ECO:0000313" key="3">
    <source>
        <dbReference type="Proteomes" id="UP000215563"/>
    </source>
</evidence>
<feature type="region of interest" description="Disordered" evidence="1">
    <location>
        <begin position="209"/>
        <end position="234"/>
    </location>
</feature>
<keyword evidence="3" id="KW-1185">Reference proteome</keyword>